<keyword evidence="2" id="KW-1185">Reference proteome</keyword>
<dbReference type="EMBL" id="PUHQ01000025">
    <property type="protein sequence ID" value="KAG0662663.1"/>
    <property type="molecule type" value="Genomic_DNA"/>
</dbReference>
<evidence type="ECO:0000313" key="2">
    <source>
        <dbReference type="Proteomes" id="UP000777482"/>
    </source>
</evidence>
<dbReference type="Proteomes" id="UP000777482">
    <property type="component" value="Unassembled WGS sequence"/>
</dbReference>
<evidence type="ECO:0000313" key="1">
    <source>
        <dbReference type="EMBL" id="KAG0662663.1"/>
    </source>
</evidence>
<organism evidence="1 2">
    <name type="scientific">Rhodotorula mucilaginosa</name>
    <name type="common">Yeast</name>
    <name type="synonym">Rhodotorula rubra</name>
    <dbReference type="NCBI Taxonomy" id="5537"/>
    <lineage>
        <taxon>Eukaryota</taxon>
        <taxon>Fungi</taxon>
        <taxon>Dikarya</taxon>
        <taxon>Basidiomycota</taxon>
        <taxon>Pucciniomycotina</taxon>
        <taxon>Microbotryomycetes</taxon>
        <taxon>Sporidiobolales</taxon>
        <taxon>Sporidiobolaceae</taxon>
        <taxon>Rhodotorula</taxon>
    </lineage>
</organism>
<comment type="caution">
    <text evidence="1">The sequence shown here is derived from an EMBL/GenBank/DDBJ whole genome shotgun (WGS) entry which is preliminary data.</text>
</comment>
<reference evidence="1 2" key="1">
    <citation type="submission" date="2020-11" db="EMBL/GenBank/DDBJ databases">
        <title>Kefir isolates.</title>
        <authorList>
            <person name="Marcisauskas S."/>
            <person name="Kim Y."/>
            <person name="Blasche S."/>
        </authorList>
    </citation>
    <scope>NUCLEOTIDE SEQUENCE [LARGE SCALE GENOMIC DNA]</scope>
    <source>
        <strain evidence="1 2">KR</strain>
    </source>
</reference>
<dbReference type="AlphaFoldDB" id="A0A9P7B6K3"/>
<protein>
    <recommendedName>
        <fullName evidence="3">Proteophosphoglycan 5</fullName>
    </recommendedName>
</protein>
<evidence type="ECO:0008006" key="3">
    <source>
        <dbReference type="Google" id="ProtNLM"/>
    </source>
</evidence>
<proteinExistence type="predicted"/>
<gene>
    <name evidence="1" type="ORF">C6P46_003167</name>
</gene>
<sequence>MIPPAAATGTHQSRTYRVPIPSVTTTYSAAVLTQEQAGGPSDSHVAAPPSLGAPYHGLSDEVLEQILEELHSAYQDDFIGVPPLGYLTISKRLYNIARPVWLSAISTQDDAANSDRLIAKLMTDAPLRPLVRQLELKLYGAFSQSQITILTLLDNLRILEVSFDKSWPKGSGGAKTLPATLLDAIASRPHLEKVGFSQLVEGKHPVPEPVNQRPLQVFTAPIHSIKNSLQQYLTARRVQMLELTVFLDHDEPFIGNLPWEDLSSVVFGIGTLKTSSAITCDVPEPLGRQLRARSNPDARLLHVGLSFDSKAPYFGWVLRAFLDAFAPRQTRFTVQAEGSSVSLAVNGDQEPCNLVEAFQLDAPYALTEGRNLADLAAFLDNMPAVTDVSLRQVKLIASNKGPRTPVPVPVSALEDERLGIEYPHFFGLLSHIARSKITRFEITSPSEPRPVRWARETAKDPLVRVESRL</sequence>
<dbReference type="OrthoDB" id="10679361at2759"/>
<accession>A0A9P7B6K3</accession>
<name>A0A9P7B6K3_RHOMI</name>